<gene>
    <name evidence="3" type="ORF">HF086_001074</name>
</gene>
<dbReference type="PANTHER" id="PTHR21505:SF8">
    <property type="entry name" value="DPT-YFP REPRESSOR BY OVEREXPRESSION, ISOFORM D-RELATED"/>
    <property type="match status" value="1"/>
</dbReference>
<evidence type="ECO:0000313" key="4">
    <source>
        <dbReference type="Proteomes" id="UP000814243"/>
    </source>
</evidence>
<name>A0A922M6C5_SPOEX</name>
<organism evidence="3 4">
    <name type="scientific">Spodoptera exigua</name>
    <name type="common">Beet armyworm</name>
    <name type="synonym">Noctua fulgens</name>
    <dbReference type="NCBI Taxonomy" id="7107"/>
    <lineage>
        <taxon>Eukaryota</taxon>
        <taxon>Metazoa</taxon>
        <taxon>Ecdysozoa</taxon>
        <taxon>Arthropoda</taxon>
        <taxon>Hexapoda</taxon>
        <taxon>Insecta</taxon>
        <taxon>Pterygota</taxon>
        <taxon>Neoptera</taxon>
        <taxon>Endopterygota</taxon>
        <taxon>Lepidoptera</taxon>
        <taxon>Glossata</taxon>
        <taxon>Ditrysia</taxon>
        <taxon>Noctuoidea</taxon>
        <taxon>Noctuidae</taxon>
        <taxon>Amphipyrinae</taxon>
        <taxon>Spodoptera</taxon>
    </lineage>
</organism>
<dbReference type="PANTHER" id="PTHR21505">
    <property type="entry name" value="MADF DOMAIN-CONTAINING PROTEIN-RELATED"/>
    <property type="match status" value="1"/>
</dbReference>
<dbReference type="Proteomes" id="UP000814243">
    <property type="component" value="Unassembled WGS sequence"/>
</dbReference>
<dbReference type="OrthoDB" id="8881252at2759"/>
<proteinExistence type="predicted"/>
<feature type="compositionally biased region" description="Pro residues" evidence="1">
    <location>
        <begin position="138"/>
        <end position="151"/>
    </location>
</feature>
<dbReference type="EMBL" id="JACEFF010000775">
    <property type="protein sequence ID" value="KAH9631139.1"/>
    <property type="molecule type" value="Genomic_DNA"/>
</dbReference>
<feature type="compositionally biased region" description="Polar residues" evidence="1">
    <location>
        <begin position="108"/>
        <end position="121"/>
    </location>
</feature>
<dbReference type="InterPro" id="IPR006578">
    <property type="entry name" value="MADF-dom"/>
</dbReference>
<dbReference type="SMART" id="SM00595">
    <property type="entry name" value="MADF"/>
    <property type="match status" value="1"/>
</dbReference>
<protein>
    <recommendedName>
        <fullName evidence="2">MADF domain-containing protein</fullName>
    </recommendedName>
</protein>
<accession>A0A922M6C5</accession>
<dbReference type="Pfam" id="PF10545">
    <property type="entry name" value="MADF_DNA_bdg"/>
    <property type="match status" value="1"/>
</dbReference>
<evidence type="ECO:0000256" key="1">
    <source>
        <dbReference type="SAM" id="MobiDB-lite"/>
    </source>
</evidence>
<comment type="caution">
    <text evidence="3">The sequence shown here is derived from an EMBL/GenBank/DDBJ whole genome shotgun (WGS) entry which is preliminary data.</text>
</comment>
<evidence type="ECO:0000313" key="3">
    <source>
        <dbReference type="EMBL" id="KAH9631139.1"/>
    </source>
</evidence>
<sequence length="185" mass="20646">MAVVWSSEQILTLIELYQNSQILWNTSHSDYKNKIKKNDAWESIATTLNIPRKDVEGKIHNIRSQFLRERKKIASSKSTGSASGDVHKSNWFAYDSLLFLVKGATSSGSMDSMNAQTSESSVAHKEIPAASQVLTQPPEAPTSPPPLPTQPMPLTNTQNKRKKDDLSEVYEIMKSAKARMDQPKD</sequence>
<evidence type="ECO:0000259" key="2">
    <source>
        <dbReference type="PROSITE" id="PS51029"/>
    </source>
</evidence>
<dbReference type="PROSITE" id="PS51029">
    <property type="entry name" value="MADF"/>
    <property type="match status" value="1"/>
</dbReference>
<dbReference type="AlphaFoldDB" id="A0A922M6C5"/>
<feature type="region of interest" description="Disordered" evidence="1">
    <location>
        <begin position="108"/>
        <end position="166"/>
    </location>
</feature>
<reference evidence="3" key="1">
    <citation type="journal article" date="2021" name="G3 (Bethesda)">
        <title>Genome and transcriptome analysis of the beet armyworm Spodoptera exigua reveals targets for pest control. .</title>
        <authorList>
            <person name="Simon S."/>
            <person name="Breeschoten T."/>
            <person name="Jansen H.J."/>
            <person name="Dirks R.P."/>
            <person name="Schranz M.E."/>
            <person name="Ros V.I.D."/>
        </authorList>
    </citation>
    <scope>NUCLEOTIDE SEQUENCE</scope>
    <source>
        <strain evidence="3">TB_SE_WUR_2020</strain>
    </source>
</reference>
<feature type="domain" description="MADF" evidence="2">
    <location>
        <begin position="12"/>
        <end position="105"/>
    </location>
</feature>